<dbReference type="AlphaFoldDB" id="A0A1X2EHX6"/>
<proteinExistence type="predicted"/>
<dbReference type="CDD" id="cd14014">
    <property type="entry name" value="STKc_PknB_like"/>
    <property type="match status" value="1"/>
</dbReference>
<keyword evidence="4" id="KW-0547">Nucleotide-binding</keyword>
<evidence type="ECO:0000313" key="12">
    <source>
        <dbReference type="Proteomes" id="UP000193317"/>
    </source>
</evidence>
<evidence type="ECO:0000256" key="7">
    <source>
        <dbReference type="ARBA" id="ARBA00047899"/>
    </source>
</evidence>
<dbReference type="Pfam" id="PF00069">
    <property type="entry name" value="Pkinase"/>
    <property type="match status" value="1"/>
</dbReference>
<reference evidence="11 12" key="1">
    <citation type="submission" date="2016-01" db="EMBL/GenBank/DDBJ databases">
        <title>The new phylogeny of the genus Mycobacterium.</title>
        <authorList>
            <person name="Tarcisio F."/>
            <person name="Conor M."/>
            <person name="Antonella G."/>
            <person name="Elisabetta G."/>
            <person name="Giulia F.S."/>
            <person name="Sara T."/>
            <person name="Anna F."/>
            <person name="Clotilde B."/>
            <person name="Roberto B."/>
            <person name="Veronica D.S."/>
            <person name="Fabio R."/>
            <person name="Monica P."/>
            <person name="Olivier J."/>
            <person name="Enrico T."/>
            <person name="Nicola S."/>
        </authorList>
    </citation>
    <scope>NUCLEOTIDE SEQUENCE [LARGE SCALE GENOMIC DNA]</scope>
    <source>
        <strain evidence="11 12">DSM 44166</strain>
    </source>
</reference>
<dbReference type="PROSITE" id="PS50011">
    <property type="entry name" value="PROTEIN_KINASE_DOM"/>
    <property type="match status" value="1"/>
</dbReference>
<keyword evidence="2" id="KW-0723">Serine/threonine-protein kinase</keyword>
<comment type="catalytic activity">
    <reaction evidence="7">
        <text>L-threonyl-[protein] + ATP = O-phospho-L-threonyl-[protein] + ADP + H(+)</text>
        <dbReference type="Rhea" id="RHEA:46608"/>
        <dbReference type="Rhea" id="RHEA-COMP:11060"/>
        <dbReference type="Rhea" id="RHEA-COMP:11605"/>
        <dbReference type="ChEBI" id="CHEBI:15378"/>
        <dbReference type="ChEBI" id="CHEBI:30013"/>
        <dbReference type="ChEBI" id="CHEBI:30616"/>
        <dbReference type="ChEBI" id="CHEBI:61977"/>
        <dbReference type="ChEBI" id="CHEBI:456216"/>
        <dbReference type="EC" id="2.7.11.1"/>
    </reaction>
</comment>
<dbReference type="EC" id="2.7.11.1" evidence="1"/>
<dbReference type="PANTHER" id="PTHR43289">
    <property type="entry name" value="MITOGEN-ACTIVATED PROTEIN KINASE KINASE KINASE 20-RELATED"/>
    <property type="match status" value="1"/>
</dbReference>
<feature type="transmembrane region" description="Helical" evidence="9">
    <location>
        <begin position="309"/>
        <end position="330"/>
    </location>
</feature>
<evidence type="ECO:0000256" key="8">
    <source>
        <dbReference type="ARBA" id="ARBA00048679"/>
    </source>
</evidence>
<dbReference type="InterPro" id="IPR008271">
    <property type="entry name" value="Ser/Thr_kinase_AS"/>
</dbReference>
<dbReference type="SMART" id="SM00220">
    <property type="entry name" value="S_TKc"/>
    <property type="match status" value="1"/>
</dbReference>
<dbReference type="SUPFAM" id="SSF56112">
    <property type="entry name" value="Protein kinase-like (PK-like)"/>
    <property type="match status" value="1"/>
</dbReference>
<evidence type="ECO:0000256" key="4">
    <source>
        <dbReference type="ARBA" id="ARBA00022741"/>
    </source>
</evidence>
<evidence type="ECO:0000256" key="9">
    <source>
        <dbReference type="SAM" id="Phobius"/>
    </source>
</evidence>
<evidence type="ECO:0000256" key="2">
    <source>
        <dbReference type="ARBA" id="ARBA00022527"/>
    </source>
</evidence>
<dbReference type="Gene3D" id="3.30.200.20">
    <property type="entry name" value="Phosphorylase Kinase, domain 1"/>
    <property type="match status" value="1"/>
</dbReference>
<gene>
    <name evidence="11" type="ORF">AWC27_28615</name>
</gene>
<keyword evidence="12" id="KW-1185">Reference proteome</keyword>
<comment type="catalytic activity">
    <reaction evidence="8">
        <text>L-seryl-[protein] + ATP = O-phospho-L-seryl-[protein] + ADP + H(+)</text>
        <dbReference type="Rhea" id="RHEA:17989"/>
        <dbReference type="Rhea" id="RHEA-COMP:9863"/>
        <dbReference type="Rhea" id="RHEA-COMP:11604"/>
        <dbReference type="ChEBI" id="CHEBI:15378"/>
        <dbReference type="ChEBI" id="CHEBI:29999"/>
        <dbReference type="ChEBI" id="CHEBI:30616"/>
        <dbReference type="ChEBI" id="CHEBI:83421"/>
        <dbReference type="ChEBI" id="CHEBI:456216"/>
        <dbReference type="EC" id="2.7.11.1"/>
    </reaction>
</comment>
<dbReference type="RefSeq" id="WP_085671012.1">
    <property type="nucleotide sequence ID" value="NZ_JACKRU010000896.1"/>
</dbReference>
<dbReference type="FunFam" id="3.30.200.20:FF:000035">
    <property type="entry name" value="Serine/threonine protein kinase Stk1"/>
    <property type="match status" value="1"/>
</dbReference>
<comment type="caution">
    <text evidence="11">The sequence shown here is derived from an EMBL/GenBank/DDBJ whole genome shotgun (WGS) entry which is preliminary data.</text>
</comment>
<sequence>MPLEVGQVFAGYTIRRVLGAGGMGAVYLASHPRLPREDALKVLAADLTDDPEFRARFLREADLAASLSHPHIVRIQDRGEHDGQFWISMDFVAGTDTARLLAEQFPGGMPLEQVTPIITAVASALDFAHHRGLLHRDVKPANILLAESDGQPRRIFLADFGIARRIDDLTGLTATNITLGTASYAAPEQLKGEPLDGRADQYALACTAFHLLTGSPPYVDTNPIVVISQHVTAPPPSIGARRPELAGLDPVFATAMAKKPSDRFASCQDFAAHLSQYLSVAAYDQDTQPALSTTAPTVPRPVARKRPGVLIGALAGVGLLLIATGIIAAIKLTQHPKPARATASAAPAPAAAGPAPNTGPFTGVYRANFHAATSLDDMPAPGMTPSTDTYAVRSVCGSNGCVATASHLDGETTFAPSLIFDQIDGHWVSVAIGSDKCQNAPAEMWEVFTLDPGPGASFTGVFSTTTSNDCLGKHTVTFTRTGDVDINTLPDPAALPPRVTSPAQALRGQYHEKRTYKIRSAPQENDYAVTTNCLRTGERCMSFFHAPSGAVQPLVFADGNWTLDTDTDMQCPGHGTQMHVKKTAQYPLPQPPQDPITLLSGQGRQQQTGSCEVNVAFDETFTRTGD</sequence>
<dbReference type="GO" id="GO:0004674">
    <property type="term" value="F:protein serine/threonine kinase activity"/>
    <property type="evidence" value="ECO:0007669"/>
    <property type="project" value="UniProtKB-KW"/>
</dbReference>
<dbReference type="InterPro" id="IPR000719">
    <property type="entry name" value="Prot_kinase_dom"/>
</dbReference>
<keyword evidence="9" id="KW-1133">Transmembrane helix</keyword>
<evidence type="ECO:0000256" key="5">
    <source>
        <dbReference type="ARBA" id="ARBA00022777"/>
    </source>
</evidence>
<evidence type="ECO:0000256" key="1">
    <source>
        <dbReference type="ARBA" id="ARBA00012513"/>
    </source>
</evidence>
<evidence type="ECO:0000256" key="6">
    <source>
        <dbReference type="ARBA" id="ARBA00022840"/>
    </source>
</evidence>
<keyword evidence="9" id="KW-0472">Membrane</keyword>
<dbReference type="EMBL" id="LQPW01000086">
    <property type="protein sequence ID" value="ORX02722.1"/>
    <property type="molecule type" value="Genomic_DNA"/>
</dbReference>
<keyword evidence="3" id="KW-0808">Transferase</keyword>
<dbReference type="Proteomes" id="UP000193317">
    <property type="component" value="Unassembled WGS sequence"/>
</dbReference>
<dbReference type="GO" id="GO:0080090">
    <property type="term" value="P:regulation of primary metabolic process"/>
    <property type="evidence" value="ECO:0007669"/>
    <property type="project" value="UniProtKB-ARBA"/>
</dbReference>
<keyword evidence="9" id="KW-0812">Transmembrane</keyword>
<organism evidence="11 12">
    <name type="scientific">Mycobacterium szulgai</name>
    <dbReference type="NCBI Taxonomy" id="1787"/>
    <lineage>
        <taxon>Bacteria</taxon>
        <taxon>Bacillati</taxon>
        <taxon>Actinomycetota</taxon>
        <taxon>Actinomycetes</taxon>
        <taxon>Mycobacteriales</taxon>
        <taxon>Mycobacteriaceae</taxon>
        <taxon>Mycobacterium</taxon>
    </lineage>
</organism>
<dbReference type="GO" id="GO:0005524">
    <property type="term" value="F:ATP binding"/>
    <property type="evidence" value="ECO:0007669"/>
    <property type="project" value="UniProtKB-KW"/>
</dbReference>
<protein>
    <recommendedName>
        <fullName evidence="1">non-specific serine/threonine protein kinase</fullName>
        <ecNumber evidence="1">2.7.11.1</ecNumber>
    </recommendedName>
</protein>
<evidence type="ECO:0000259" key="10">
    <source>
        <dbReference type="PROSITE" id="PS50011"/>
    </source>
</evidence>
<keyword evidence="6" id="KW-0067">ATP-binding</keyword>
<dbReference type="OrthoDB" id="4497069at2"/>
<dbReference type="InterPro" id="IPR011009">
    <property type="entry name" value="Kinase-like_dom_sf"/>
</dbReference>
<dbReference type="PROSITE" id="PS00108">
    <property type="entry name" value="PROTEIN_KINASE_ST"/>
    <property type="match status" value="1"/>
</dbReference>
<dbReference type="PANTHER" id="PTHR43289:SF6">
    <property type="entry name" value="SERINE_THREONINE-PROTEIN KINASE NEKL-3"/>
    <property type="match status" value="1"/>
</dbReference>
<name>A0A1X2EHX6_MYCSZ</name>
<evidence type="ECO:0000313" key="11">
    <source>
        <dbReference type="EMBL" id="ORX02722.1"/>
    </source>
</evidence>
<keyword evidence="5" id="KW-0418">Kinase</keyword>
<feature type="domain" description="Protein kinase" evidence="10">
    <location>
        <begin position="12"/>
        <end position="278"/>
    </location>
</feature>
<evidence type="ECO:0000256" key="3">
    <source>
        <dbReference type="ARBA" id="ARBA00022679"/>
    </source>
</evidence>
<accession>A0A1X2EHX6</accession>
<dbReference type="Gene3D" id="1.10.510.10">
    <property type="entry name" value="Transferase(Phosphotransferase) domain 1"/>
    <property type="match status" value="1"/>
</dbReference>